<dbReference type="InterPro" id="IPR000086">
    <property type="entry name" value="NUDIX_hydrolase_dom"/>
</dbReference>
<evidence type="ECO:0000256" key="6">
    <source>
        <dbReference type="ARBA" id="ARBA00022842"/>
    </source>
</evidence>
<dbReference type="EC" id="5.3.3.2" evidence="3 10"/>
<evidence type="ECO:0000256" key="8">
    <source>
        <dbReference type="ARBA" id="ARBA00023229"/>
    </source>
</evidence>
<evidence type="ECO:0000256" key="3">
    <source>
        <dbReference type="ARBA" id="ARBA00012057"/>
    </source>
</evidence>
<evidence type="ECO:0000256" key="1">
    <source>
        <dbReference type="ARBA" id="ARBA00004826"/>
    </source>
</evidence>
<dbReference type="EMBL" id="BIFH01000070">
    <property type="protein sequence ID" value="GCE02611.1"/>
    <property type="molecule type" value="Genomic_DNA"/>
</dbReference>
<sequence length="195" mass="20919">MAKGCGDLVVLLNERWEAIGVAPRATIHHEDTPLHLAFTCYAFDAAGRFLLTRRSWAKRTWPGVWTNSCCGHPAPGEALHDAVCRRLDAELGAVPDRLDTVLAAVRYRAVMDDGIVENEVGPVVRALLTGGLRPDPREVAETAWVDWSDLAAANTVGVACLSPWSTVTITALAALGPDPRAWPAIPALDLPGGLR</sequence>
<keyword evidence="4 10" id="KW-0963">Cytoplasm</keyword>
<proteinExistence type="inferred from homology"/>
<dbReference type="PIRSF" id="PIRSF018427">
    <property type="entry name" value="Isopntndiph_ism"/>
    <property type="match status" value="1"/>
</dbReference>
<dbReference type="InterPro" id="IPR015797">
    <property type="entry name" value="NUDIX_hydrolase-like_dom_sf"/>
</dbReference>
<dbReference type="SUPFAM" id="SSF55811">
    <property type="entry name" value="Nudix"/>
    <property type="match status" value="1"/>
</dbReference>
<comment type="subcellular location">
    <subcellularLocation>
        <location evidence="10">Cytoplasm</location>
    </subcellularLocation>
</comment>
<dbReference type="OrthoDB" id="9809458at2"/>
<keyword evidence="14" id="KW-1185">Reference proteome</keyword>
<comment type="cofactor">
    <cofactor evidence="10">
        <name>Mg(2+)</name>
        <dbReference type="ChEBI" id="CHEBI:18420"/>
    </cofactor>
    <text evidence="10">Binds 1 Mg(2+) ion per subunit. The magnesium ion binds only when substrate is bound.</text>
</comment>
<dbReference type="GO" id="GO:0005737">
    <property type="term" value="C:cytoplasm"/>
    <property type="evidence" value="ECO:0007669"/>
    <property type="project" value="UniProtKB-SubCell"/>
</dbReference>
<dbReference type="RefSeq" id="WP_126644092.1">
    <property type="nucleotide sequence ID" value="NZ_BIFH01000070.1"/>
</dbReference>
<evidence type="ECO:0000256" key="9">
    <source>
        <dbReference type="ARBA" id="ARBA00023235"/>
    </source>
</evidence>
<dbReference type="Pfam" id="PF00293">
    <property type="entry name" value="NUDIX"/>
    <property type="match status" value="1"/>
</dbReference>
<feature type="binding site" evidence="10">
    <location>
        <position position="72"/>
    </location>
    <ligand>
        <name>Mn(2+)</name>
        <dbReference type="ChEBI" id="CHEBI:29035"/>
    </ligand>
</feature>
<accession>A0A401Z6Y1</accession>
<feature type="active site" evidence="10 11">
    <location>
        <position position="70"/>
    </location>
</feature>
<comment type="pathway">
    <text evidence="1 10">Isoprenoid biosynthesis; dimethylallyl diphosphate biosynthesis; dimethylallyl diphosphate from isopentenyl diphosphate: step 1/1.</text>
</comment>
<evidence type="ECO:0000256" key="7">
    <source>
        <dbReference type="ARBA" id="ARBA00023211"/>
    </source>
</evidence>
<keyword evidence="6 10" id="KW-0460">Magnesium</keyword>
<evidence type="ECO:0000256" key="5">
    <source>
        <dbReference type="ARBA" id="ARBA00022723"/>
    </source>
</evidence>
<comment type="cofactor">
    <cofactor evidence="10">
        <name>Mn(2+)</name>
        <dbReference type="ChEBI" id="CHEBI:29035"/>
    </cofactor>
    <text evidence="10">Binds 1 Mn(2+) ion per subunit.</text>
</comment>
<dbReference type="Gene3D" id="3.90.79.10">
    <property type="entry name" value="Nucleoside Triphosphate Pyrophosphohydrolase"/>
    <property type="match status" value="1"/>
</dbReference>
<reference evidence="13 14" key="1">
    <citation type="submission" date="2018-12" db="EMBL/GenBank/DDBJ databases">
        <title>Draft genome sequence of Embleya hyalina NBRC 13850T.</title>
        <authorList>
            <person name="Komaki H."/>
            <person name="Hosoyama A."/>
            <person name="Kimura A."/>
            <person name="Ichikawa N."/>
            <person name="Tamura T."/>
        </authorList>
    </citation>
    <scope>NUCLEOTIDE SEQUENCE [LARGE SCALE GENOMIC DNA]</scope>
    <source>
        <strain evidence="13 14">NBRC 13850</strain>
    </source>
</reference>
<keyword evidence="5 10" id="KW-0479">Metal-binding</keyword>
<dbReference type="GO" id="GO:0050992">
    <property type="term" value="P:dimethylallyl diphosphate biosynthetic process"/>
    <property type="evidence" value="ECO:0007669"/>
    <property type="project" value="UniProtKB-UniRule"/>
</dbReference>
<dbReference type="PROSITE" id="PS51462">
    <property type="entry name" value="NUDIX"/>
    <property type="match status" value="1"/>
</dbReference>
<gene>
    <name evidence="13" type="primary">idi_2</name>
    <name evidence="10" type="synonym">idi</name>
    <name evidence="13" type="ORF">EHYA_10388</name>
</gene>
<evidence type="ECO:0000256" key="10">
    <source>
        <dbReference type="HAMAP-Rule" id="MF_00202"/>
    </source>
</evidence>
<dbReference type="PANTHER" id="PTHR10885">
    <property type="entry name" value="ISOPENTENYL-DIPHOSPHATE DELTA-ISOMERASE"/>
    <property type="match status" value="1"/>
</dbReference>
<evidence type="ECO:0000313" key="13">
    <source>
        <dbReference type="EMBL" id="GCE02611.1"/>
    </source>
</evidence>
<evidence type="ECO:0000256" key="2">
    <source>
        <dbReference type="ARBA" id="ARBA00007579"/>
    </source>
</evidence>
<dbReference type="NCBIfam" id="TIGR02150">
    <property type="entry name" value="IPP_isom_1"/>
    <property type="match status" value="1"/>
</dbReference>
<dbReference type="AlphaFoldDB" id="A0A401Z6Y1"/>
<dbReference type="GO" id="GO:0046872">
    <property type="term" value="F:metal ion binding"/>
    <property type="evidence" value="ECO:0007669"/>
    <property type="project" value="UniProtKB-KW"/>
</dbReference>
<feature type="binding site" evidence="10">
    <location>
        <position position="90"/>
    </location>
    <ligand>
        <name>Mg(2+)</name>
        <dbReference type="ChEBI" id="CHEBI:18420"/>
    </ligand>
</feature>
<dbReference type="GO" id="GO:0008299">
    <property type="term" value="P:isoprenoid biosynthetic process"/>
    <property type="evidence" value="ECO:0007669"/>
    <property type="project" value="UniProtKB-UniRule"/>
</dbReference>
<dbReference type="HAMAP" id="MF_00202">
    <property type="entry name" value="Idi"/>
    <property type="match status" value="1"/>
</dbReference>
<comment type="function">
    <text evidence="10">Catalyzes the 1,3-allylic rearrangement of the homoallylic substrate isopentenyl (IPP) to its highly electrophilic allylic isomer, dimethylallyl diphosphate (DMAPP).</text>
</comment>
<feature type="binding site" evidence="10">
    <location>
        <position position="119"/>
    </location>
    <ligand>
        <name>Mn(2+)</name>
        <dbReference type="ChEBI" id="CHEBI:29035"/>
    </ligand>
</feature>
<comment type="similarity">
    <text evidence="2 10">Belongs to the IPP isomerase type 1 family.</text>
</comment>
<comment type="catalytic activity">
    <reaction evidence="10">
        <text>isopentenyl diphosphate = dimethylallyl diphosphate</text>
        <dbReference type="Rhea" id="RHEA:23284"/>
        <dbReference type="ChEBI" id="CHEBI:57623"/>
        <dbReference type="ChEBI" id="CHEBI:128769"/>
        <dbReference type="EC" id="5.3.3.2"/>
    </reaction>
</comment>
<dbReference type="CDD" id="cd02885">
    <property type="entry name" value="NUDIX_IPP_Isomerase"/>
    <property type="match status" value="1"/>
</dbReference>
<dbReference type="UniPathway" id="UPA00059">
    <property type="reaction ID" value="UER00104"/>
</dbReference>
<feature type="binding site" evidence="10">
    <location>
        <position position="117"/>
    </location>
    <ligand>
        <name>Mn(2+)</name>
        <dbReference type="ChEBI" id="CHEBI:29035"/>
    </ligand>
</feature>
<feature type="domain" description="Nudix hydrolase" evidence="12">
    <location>
        <begin position="33"/>
        <end position="173"/>
    </location>
</feature>
<evidence type="ECO:0000313" key="14">
    <source>
        <dbReference type="Proteomes" id="UP000286931"/>
    </source>
</evidence>
<dbReference type="InterPro" id="IPR056375">
    <property type="entry name" value="Idi_bact"/>
</dbReference>
<protein>
    <recommendedName>
        <fullName evidence="3 10">Isopentenyl-diphosphate Delta-isomerase</fullName>
        <shortName evidence="10">IPP isomerase</shortName>
        <ecNumber evidence="3 10">5.3.3.2</ecNumber>
    </recommendedName>
    <alternativeName>
        <fullName evidence="10">IPP:DMAPP isomerase</fullName>
    </alternativeName>
    <alternativeName>
        <fullName evidence="10">Isopentenyl pyrophosphate isomerase</fullName>
    </alternativeName>
</protein>
<feature type="active site" evidence="10 11">
    <location>
        <position position="119"/>
    </location>
</feature>
<dbReference type="Proteomes" id="UP000286931">
    <property type="component" value="Unassembled WGS sequence"/>
</dbReference>
<keyword evidence="7 10" id="KW-0464">Manganese</keyword>
<evidence type="ECO:0000256" key="4">
    <source>
        <dbReference type="ARBA" id="ARBA00022490"/>
    </source>
</evidence>
<evidence type="ECO:0000259" key="12">
    <source>
        <dbReference type="PROSITE" id="PS51462"/>
    </source>
</evidence>
<dbReference type="PANTHER" id="PTHR10885:SF0">
    <property type="entry name" value="ISOPENTENYL-DIPHOSPHATE DELTA-ISOMERASE"/>
    <property type="match status" value="1"/>
</dbReference>
<dbReference type="GO" id="GO:0004452">
    <property type="term" value="F:isopentenyl-diphosphate delta-isomerase activity"/>
    <property type="evidence" value="ECO:0007669"/>
    <property type="project" value="UniProtKB-UniRule"/>
</dbReference>
<dbReference type="NCBIfam" id="NF002995">
    <property type="entry name" value="PRK03759.1"/>
    <property type="match status" value="1"/>
</dbReference>
<keyword evidence="9 10" id="KW-0413">Isomerase</keyword>
<evidence type="ECO:0000256" key="11">
    <source>
        <dbReference type="PIRSR" id="PIRSR018427-1"/>
    </source>
</evidence>
<organism evidence="13 14">
    <name type="scientific">Embleya hyalina</name>
    <dbReference type="NCBI Taxonomy" id="516124"/>
    <lineage>
        <taxon>Bacteria</taxon>
        <taxon>Bacillati</taxon>
        <taxon>Actinomycetota</taxon>
        <taxon>Actinomycetes</taxon>
        <taxon>Kitasatosporales</taxon>
        <taxon>Streptomycetaceae</taxon>
        <taxon>Embleya</taxon>
    </lineage>
</organism>
<feature type="binding site" evidence="10">
    <location>
        <position position="28"/>
    </location>
    <ligand>
        <name>Mn(2+)</name>
        <dbReference type="ChEBI" id="CHEBI:29035"/>
    </ligand>
</feature>
<name>A0A401Z6Y1_9ACTN</name>
<comment type="caution">
    <text evidence="13">The sequence shown here is derived from an EMBL/GenBank/DDBJ whole genome shotgun (WGS) entry which is preliminary data.</text>
</comment>
<keyword evidence="8 10" id="KW-0414">Isoprene biosynthesis</keyword>
<dbReference type="InterPro" id="IPR011876">
    <property type="entry name" value="IsopentenylPP_isomerase_typ1"/>
</dbReference>
<feature type="binding site" evidence="10">
    <location>
        <position position="35"/>
    </location>
    <ligand>
        <name>Mn(2+)</name>
        <dbReference type="ChEBI" id="CHEBI:29035"/>
    </ligand>
</feature>